<evidence type="ECO:0000313" key="6">
    <source>
        <dbReference type="EMBL" id="KAB2598130.1"/>
    </source>
</evidence>
<feature type="compositionally biased region" description="Basic and acidic residues" evidence="4">
    <location>
        <begin position="992"/>
        <end position="1007"/>
    </location>
</feature>
<dbReference type="Proteomes" id="UP000327157">
    <property type="component" value="Chromosome 1"/>
</dbReference>
<feature type="domain" description="MIF4G" evidence="5">
    <location>
        <begin position="471"/>
        <end position="659"/>
    </location>
</feature>
<feature type="domain" description="MIF4G" evidence="5">
    <location>
        <begin position="62"/>
        <end position="284"/>
    </location>
</feature>
<dbReference type="GO" id="GO:0000184">
    <property type="term" value="P:nuclear-transcribed mRNA catabolic process, nonsense-mediated decay"/>
    <property type="evidence" value="ECO:0007669"/>
    <property type="project" value="InterPro"/>
</dbReference>
<dbReference type="FunFam" id="1.25.40.180:FF:000026">
    <property type="entry name" value="Regulator of nonsense transcripts UPF2"/>
    <property type="match status" value="1"/>
</dbReference>
<feature type="compositionally biased region" description="Acidic residues" evidence="4">
    <location>
        <begin position="972"/>
        <end position="991"/>
    </location>
</feature>
<evidence type="ECO:0000259" key="5">
    <source>
        <dbReference type="SMART" id="SM00543"/>
    </source>
</evidence>
<feature type="region of interest" description="Disordered" evidence="4">
    <location>
        <begin position="381"/>
        <end position="462"/>
    </location>
</feature>
<dbReference type="SUPFAM" id="SSF48371">
    <property type="entry name" value="ARM repeat"/>
    <property type="match status" value="3"/>
</dbReference>
<feature type="region of interest" description="Disordered" evidence="4">
    <location>
        <begin position="1043"/>
        <end position="1074"/>
    </location>
</feature>
<feature type="compositionally biased region" description="Polar residues" evidence="4">
    <location>
        <begin position="386"/>
        <end position="411"/>
    </location>
</feature>
<protein>
    <submittedName>
        <fullName evidence="6">Regulator of nonsense transcripts UPF2</fullName>
    </submittedName>
</protein>
<dbReference type="FunFam" id="1.25.40.180:FF:000030">
    <property type="entry name" value="Regulator of nonsense transcripts UPF2"/>
    <property type="match status" value="1"/>
</dbReference>
<feature type="region of interest" description="Disordered" evidence="4">
    <location>
        <begin position="900"/>
        <end position="1007"/>
    </location>
</feature>
<dbReference type="AlphaFoldDB" id="A0A5N5FAI3"/>
<dbReference type="InterPro" id="IPR003890">
    <property type="entry name" value="MIF4G-like_typ-3"/>
</dbReference>
<accession>A0A5N5FAI3</accession>
<reference evidence="6 7" key="3">
    <citation type="submission" date="2019-11" db="EMBL/GenBank/DDBJ databases">
        <title>A de novo genome assembly of a pear dwarfing rootstock.</title>
        <authorList>
            <person name="Wang F."/>
            <person name="Wang J."/>
            <person name="Li S."/>
            <person name="Zhang Y."/>
            <person name="Fang M."/>
            <person name="Ma L."/>
            <person name="Zhao Y."/>
            <person name="Jiang S."/>
        </authorList>
    </citation>
    <scope>NUCLEOTIDE SEQUENCE [LARGE SCALE GENOMIC DNA]</scope>
    <source>
        <strain evidence="6">S2</strain>
        <tissue evidence="6">Leaf</tissue>
    </source>
</reference>
<dbReference type="GO" id="GO:0003723">
    <property type="term" value="F:RNA binding"/>
    <property type="evidence" value="ECO:0007669"/>
    <property type="project" value="InterPro"/>
</dbReference>
<feature type="compositionally biased region" description="Polar residues" evidence="4">
    <location>
        <begin position="1137"/>
        <end position="1159"/>
    </location>
</feature>
<feature type="compositionally biased region" description="Basic and acidic residues" evidence="4">
    <location>
        <begin position="900"/>
        <end position="916"/>
    </location>
</feature>
<reference evidence="7" key="2">
    <citation type="submission" date="2019-10" db="EMBL/GenBank/DDBJ databases">
        <title>A de novo genome assembly of a pear dwarfing rootstock.</title>
        <authorList>
            <person name="Wang F."/>
            <person name="Wang J."/>
            <person name="Li S."/>
            <person name="Zhang Y."/>
            <person name="Fang M."/>
            <person name="Ma L."/>
            <person name="Zhao Y."/>
            <person name="Jiang S."/>
        </authorList>
    </citation>
    <scope>NUCLEOTIDE SEQUENCE [LARGE SCALE GENOMIC DNA]</scope>
</reference>
<evidence type="ECO:0000256" key="3">
    <source>
        <dbReference type="SAM" id="Coils"/>
    </source>
</evidence>
<comment type="subcellular location">
    <subcellularLocation>
        <location evidence="1">Cytoplasm</location>
    </subcellularLocation>
</comment>
<evidence type="ECO:0000256" key="1">
    <source>
        <dbReference type="ARBA" id="ARBA00004496"/>
    </source>
</evidence>
<reference evidence="6 7" key="1">
    <citation type="submission" date="2019-09" db="EMBL/GenBank/DDBJ databases">
        <authorList>
            <person name="Ou C."/>
        </authorList>
    </citation>
    <scope>NUCLEOTIDE SEQUENCE [LARGE SCALE GENOMIC DNA]</scope>
    <source>
        <strain evidence="6">S2</strain>
        <tissue evidence="6">Leaf</tissue>
    </source>
</reference>
<dbReference type="Pfam" id="PF04050">
    <property type="entry name" value="Upf2"/>
    <property type="match status" value="1"/>
</dbReference>
<keyword evidence="3" id="KW-0175">Coiled coil</keyword>
<evidence type="ECO:0000256" key="4">
    <source>
        <dbReference type="SAM" id="MobiDB-lite"/>
    </source>
</evidence>
<dbReference type="InterPro" id="IPR039762">
    <property type="entry name" value="Nmd2/UPF2"/>
</dbReference>
<dbReference type="GO" id="GO:0035145">
    <property type="term" value="C:exon-exon junction complex"/>
    <property type="evidence" value="ECO:0007669"/>
    <property type="project" value="TreeGrafter"/>
</dbReference>
<dbReference type="GO" id="GO:0005737">
    <property type="term" value="C:cytoplasm"/>
    <property type="evidence" value="ECO:0007669"/>
    <property type="project" value="UniProtKB-SubCell"/>
</dbReference>
<keyword evidence="7" id="KW-1185">Reference proteome</keyword>
<feature type="coiled-coil region" evidence="3">
    <location>
        <begin position="270"/>
        <end position="315"/>
    </location>
</feature>
<evidence type="ECO:0000256" key="2">
    <source>
        <dbReference type="ARBA" id="ARBA00022490"/>
    </source>
</evidence>
<feature type="domain" description="MIF4G" evidence="5">
    <location>
        <begin position="674"/>
        <end position="875"/>
    </location>
</feature>
<dbReference type="Gene3D" id="1.25.40.180">
    <property type="match status" value="3"/>
</dbReference>
<feature type="compositionally biased region" description="Polar residues" evidence="4">
    <location>
        <begin position="918"/>
        <end position="930"/>
    </location>
</feature>
<feature type="region of interest" description="Disordered" evidence="4">
    <location>
        <begin position="1137"/>
        <end position="1186"/>
    </location>
</feature>
<dbReference type="OrthoDB" id="27832at2759"/>
<dbReference type="EMBL" id="SMOL01000768">
    <property type="protein sequence ID" value="KAB2598130.1"/>
    <property type="molecule type" value="Genomic_DNA"/>
</dbReference>
<feature type="compositionally biased region" description="Acidic residues" evidence="4">
    <location>
        <begin position="1059"/>
        <end position="1068"/>
    </location>
</feature>
<dbReference type="SMART" id="SM00543">
    <property type="entry name" value="MIF4G"/>
    <property type="match status" value="3"/>
</dbReference>
<dbReference type="InterPro" id="IPR016024">
    <property type="entry name" value="ARM-type_fold"/>
</dbReference>
<gene>
    <name evidence="6" type="ORF">D8674_001050</name>
</gene>
<comment type="caution">
    <text evidence="6">The sequence shown here is derived from an EMBL/GenBank/DDBJ whole genome shotgun (WGS) entry which is preliminary data.</text>
</comment>
<evidence type="ECO:0000313" key="7">
    <source>
        <dbReference type="Proteomes" id="UP000327157"/>
    </source>
</evidence>
<name>A0A5N5FAI3_9ROSA</name>
<feature type="region of interest" description="Disordered" evidence="4">
    <location>
        <begin position="317"/>
        <end position="347"/>
    </location>
</feature>
<feature type="region of interest" description="Disordered" evidence="4">
    <location>
        <begin position="1"/>
        <end position="22"/>
    </location>
</feature>
<feature type="compositionally biased region" description="Low complexity" evidence="4">
    <location>
        <begin position="335"/>
        <end position="347"/>
    </location>
</feature>
<dbReference type="InterPro" id="IPR007193">
    <property type="entry name" value="Upf2/Nmd2_C"/>
</dbReference>
<dbReference type="Pfam" id="PF02854">
    <property type="entry name" value="MIF4G"/>
    <property type="match status" value="3"/>
</dbReference>
<organism evidence="6 7">
    <name type="scientific">Pyrus ussuriensis x Pyrus communis</name>
    <dbReference type="NCBI Taxonomy" id="2448454"/>
    <lineage>
        <taxon>Eukaryota</taxon>
        <taxon>Viridiplantae</taxon>
        <taxon>Streptophyta</taxon>
        <taxon>Embryophyta</taxon>
        <taxon>Tracheophyta</taxon>
        <taxon>Spermatophyta</taxon>
        <taxon>Magnoliopsida</taxon>
        <taxon>eudicotyledons</taxon>
        <taxon>Gunneridae</taxon>
        <taxon>Pentapetalae</taxon>
        <taxon>rosids</taxon>
        <taxon>fabids</taxon>
        <taxon>Rosales</taxon>
        <taxon>Rosaceae</taxon>
        <taxon>Amygdaloideae</taxon>
        <taxon>Maleae</taxon>
        <taxon>Pyrus</taxon>
    </lineage>
</organism>
<feature type="compositionally biased region" description="Basic and acidic residues" evidence="4">
    <location>
        <begin position="427"/>
        <end position="462"/>
    </location>
</feature>
<dbReference type="FunFam" id="1.25.40.180:FF:000033">
    <property type="entry name" value="Regulator of nonsense transcripts UPF2"/>
    <property type="match status" value="1"/>
</dbReference>
<feature type="compositionally biased region" description="Basic and acidic residues" evidence="4">
    <location>
        <begin position="952"/>
        <end position="969"/>
    </location>
</feature>
<feature type="compositionally biased region" description="Low complexity" evidence="4">
    <location>
        <begin position="1173"/>
        <end position="1186"/>
    </location>
</feature>
<keyword evidence="2" id="KW-0963">Cytoplasm</keyword>
<dbReference type="PANTHER" id="PTHR12839:SF7">
    <property type="entry name" value="REGULATOR OF NONSENSE TRANSCRIPTS 2"/>
    <property type="match status" value="1"/>
</dbReference>
<dbReference type="PANTHER" id="PTHR12839">
    <property type="entry name" value="NONSENSE-MEDIATED MRNA DECAY PROTEIN 2 UP-FRAMESHIFT SUPPRESSOR 2"/>
    <property type="match status" value="1"/>
</dbReference>
<sequence length="1186" mass="133902">MEHHEEEGGAGSEPHGKQDDEEAAARLEEVKKSIEAKMAFRQSNLNPERPDTGFLRTLDSSIKRNTAVIKKLKQINEEQREGLMDDLRGVNLSKFVSEAVTAICDAKLRSSDIQAAVQICSLLHQRYKDFSPTLLQGLLKVFFPGKSGDDLEADKNLRAMKKRSTLKLLVELFFVGVIEDGGVFVNIIKDLTSGEHLKDRDTTQTNLTLLASFARQGRMFLGLPLSGPEIHEEFFKGLNITTDQKKFFRKAFQTYYVAAAELLQSEHTSLRQMEHENAKILNAKGELSDESVSSYEKLRKSYEHLYRNISSLAEALDMQPPVMPDDGHTTRVTSGEDASSAAAGKDSSALEAIWDDEDTRAFYECLPDLRAFVPAVLLGEAESKSSDQSAKTQEQSTEPTLESDQSQQTTEDTGESSADVGALQEGKTTEKGKDKEEKEKDKIKDPDKEKGDRKGEHEKEKLKSIEGTNLDALLQRLPGCVSRDLIDQLTVEFCYLNSKANRKKLVRAVFNVPRTSLELLAYYSRLVATLSTCMKDVSSMLLAMLEEEFNFLINKKDQMNIETKIRNIRFIGELCKFKIAPAGLVFSCLKACLDDFSHHNIDVACNLLETCGRFLYRSPETTVRMANMLEILMRLKNVKNLDPRHSTLVENAYYLCKPPERSARVTKVRPPLHQYIRKLLFSDLDKSTIEHVLRQLRKLPWGECEPYLLKCFLKVHKGKYGQIHLIASLTAGLSRYHDEFAVSVVDEVLEEIRVGLELNEYGMQQRRIAHMRFLGELYNYEHVDSSVIFETLYLTLAFGHGTPEQDVLDPPEDCFRMRMVITLLETCGHYFDRGSSKRKLDRFLMHFQRYILSKGVLPLDVEFDLQDLFADLRPNMTRYSSIEEVNAALVELEERDRTVSIDKNNNEKHSDTEKPSRRNTSNKMSVNGTEENGVDHGDLGDSESDSGSGTINRDRHDEEGLGEENHDGGSDSNEDDDDDGGGGPVSDEDDEVHVRQKVAEVDPQEAEKFELDLKAVMQESMEQRRLELRSRPTLNMTIPMNVFEGSTKDHHGRGVGGESGDEALDEESGGSKEVQVKVLVKRGNKQQTKQMYIPRDCSLIQSTKQKEAAELEEKQDIKRLVLEYNDREEEELNGLGNQTLNYMQSGGNRLASRGSTWEGTSGRGGGARHRYHGSYSGSGVHYSRKK</sequence>
<proteinExistence type="predicted"/>